<proteinExistence type="predicted"/>
<dbReference type="Proteomes" id="UP000479190">
    <property type="component" value="Unassembled WGS sequence"/>
</dbReference>
<evidence type="ECO:0000256" key="1">
    <source>
        <dbReference type="SAM" id="MobiDB-lite"/>
    </source>
</evidence>
<dbReference type="AlphaFoldDB" id="A0A6H5IDA9"/>
<evidence type="ECO:0000313" key="3">
    <source>
        <dbReference type="Proteomes" id="UP000479190"/>
    </source>
</evidence>
<organism evidence="2 3">
    <name type="scientific">Trichogramma brassicae</name>
    <dbReference type="NCBI Taxonomy" id="86971"/>
    <lineage>
        <taxon>Eukaryota</taxon>
        <taxon>Metazoa</taxon>
        <taxon>Ecdysozoa</taxon>
        <taxon>Arthropoda</taxon>
        <taxon>Hexapoda</taxon>
        <taxon>Insecta</taxon>
        <taxon>Pterygota</taxon>
        <taxon>Neoptera</taxon>
        <taxon>Endopterygota</taxon>
        <taxon>Hymenoptera</taxon>
        <taxon>Apocrita</taxon>
        <taxon>Proctotrupomorpha</taxon>
        <taxon>Chalcidoidea</taxon>
        <taxon>Trichogrammatidae</taxon>
        <taxon>Trichogramma</taxon>
    </lineage>
</organism>
<gene>
    <name evidence="2" type="ORF">TBRA_LOCUS7921</name>
</gene>
<dbReference type="EMBL" id="CADCXV010000806">
    <property type="protein sequence ID" value="CAB0036039.1"/>
    <property type="molecule type" value="Genomic_DNA"/>
</dbReference>
<name>A0A6H5IDA9_9HYME</name>
<protein>
    <submittedName>
        <fullName evidence="2">Uncharacterized protein</fullName>
    </submittedName>
</protein>
<reference evidence="2 3" key="1">
    <citation type="submission" date="2020-02" db="EMBL/GenBank/DDBJ databases">
        <authorList>
            <person name="Ferguson B K."/>
        </authorList>
    </citation>
    <scope>NUCLEOTIDE SEQUENCE [LARGE SCALE GENOMIC DNA]</scope>
</reference>
<sequence length="232" mass="25898">MRCAADTASPTPTPKPPLLLLLHMQHTERHVYEQEREREDTYSRASASHAAKRTTTTTATALCLYTQEYSTSVARDAERRPVARVHTHNNVALLMNLVVAVAATYGQMHPCPRIAILTLYIILREIKVYRDSNACIRRAAIRQRVYKLGSISVHTINYRLFNYTHTHVRVCKGSIRGAARSVIYIYRKHGGVCAALYTCLGGSLSKKLSTYCTRSLLQAQGAENGFKGSTSV</sequence>
<keyword evidence="3" id="KW-1185">Reference proteome</keyword>
<evidence type="ECO:0000313" key="2">
    <source>
        <dbReference type="EMBL" id="CAB0036039.1"/>
    </source>
</evidence>
<feature type="region of interest" description="Disordered" evidence="1">
    <location>
        <begin position="30"/>
        <end position="53"/>
    </location>
</feature>
<feature type="compositionally biased region" description="Low complexity" evidence="1">
    <location>
        <begin position="43"/>
        <end position="53"/>
    </location>
</feature>
<feature type="non-terminal residue" evidence="2">
    <location>
        <position position="232"/>
    </location>
</feature>
<feature type="compositionally biased region" description="Basic and acidic residues" evidence="1">
    <location>
        <begin position="30"/>
        <end position="42"/>
    </location>
</feature>
<accession>A0A6H5IDA9</accession>